<dbReference type="Gene3D" id="3.40.50.300">
    <property type="entry name" value="P-loop containing nucleotide triphosphate hydrolases"/>
    <property type="match status" value="1"/>
</dbReference>
<dbReference type="OrthoDB" id="9764035at2"/>
<dbReference type="Proteomes" id="UP000095594">
    <property type="component" value="Unassembled WGS sequence"/>
</dbReference>
<feature type="domain" description="CobQ/CobB/MinD/ParA nucleotide binding" evidence="8">
    <location>
        <begin position="4"/>
        <end position="186"/>
    </location>
</feature>
<comment type="domain">
    <text evidence="7">Comprises of two domains. The C-terminal domain contains the binding site for glutamine and catalyzes the hydrolysis of this substrate to glutamate and ammonia. The N-terminal domain is anticipated to bind ATP and cobyrinate and catalyzes the ultimate synthesis of the diamide product. The ammonia produced via the glutaminase domain is probably translocated to the adjacent domain via a molecular tunnel, where it reacts with an activated intermediate.</text>
</comment>
<dbReference type="InterPro" id="IPR029062">
    <property type="entry name" value="Class_I_gatase-like"/>
</dbReference>
<dbReference type="NCBIfam" id="TIGR00379">
    <property type="entry name" value="cobB"/>
    <property type="match status" value="1"/>
</dbReference>
<protein>
    <recommendedName>
        <fullName evidence="7">Cobyrinate a,c-diamide synthase</fullName>
        <ecNumber evidence="7">6.3.5.11</ecNumber>
    </recommendedName>
    <alternativeName>
        <fullName evidence="7">Cobyrinic acid a,c-diamide synthetase</fullName>
    </alternativeName>
</protein>
<keyword evidence="3 7" id="KW-0547">Nucleotide-binding</keyword>
<name>A0A174KEV6_9CLOT</name>
<gene>
    <name evidence="10" type="primary">cobB_2</name>
    <name evidence="7" type="synonym">cbiA</name>
    <name evidence="10" type="ORF">ERS852471_03005</name>
</gene>
<dbReference type="InterPro" id="IPR004484">
    <property type="entry name" value="CbiA/CobB_synth"/>
</dbReference>
<dbReference type="UniPathway" id="UPA00148">
    <property type="reaction ID" value="UER00231"/>
</dbReference>
<comment type="miscellaneous">
    <text evidence="7">The a and c carboxylates of cobyrinate are activated for nucleophilic attack via formation of a phosphorylated intermediate by ATP. CbiA catalyzes first the amidation of the c-carboxylate, and then that of the a-carboxylate.</text>
</comment>
<dbReference type="GO" id="GO:0005524">
    <property type="term" value="F:ATP binding"/>
    <property type="evidence" value="ECO:0007669"/>
    <property type="project" value="UniProtKB-UniRule"/>
</dbReference>
<feature type="site" description="Increases nucleophilicity of active site Cys" evidence="7">
    <location>
        <position position="415"/>
    </location>
</feature>
<proteinExistence type="inferred from homology"/>
<comment type="similarity">
    <text evidence="7">Belongs to the CobB/CbiA family.</text>
</comment>
<organism evidence="10 11">
    <name type="scientific">Clostridium disporicum</name>
    <dbReference type="NCBI Taxonomy" id="84024"/>
    <lineage>
        <taxon>Bacteria</taxon>
        <taxon>Bacillati</taxon>
        <taxon>Bacillota</taxon>
        <taxon>Clostridia</taxon>
        <taxon>Eubacteriales</taxon>
        <taxon>Clostridiaceae</taxon>
        <taxon>Clostridium</taxon>
    </lineage>
</organism>
<evidence type="ECO:0000259" key="9">
    <source>
        <dbReference type="Pfam" id="PF07685"/>
    </source>
</evidence>
<keyword evidence="7" id="KW-0169">Cobalamin biosynthesis</keyword>
<dbReference type="NCBIfam" id="NF002204">
    <property type="entry name" value="PRK01077.1"/>
    <property type="match status" value="1"/>
</dbReference>
<evidence type="ECO:0000256" key="4">
    <source>
        <dbReference type="ARBA" id="ARBA00022840"/>
    </source>
</evidence>
<sequence length="430" mass="48400">MKNIIISSNCSGGGKTTFTLGLMKLLKNKGYDVQGYKVGPDYIDSGFHSEITGKESRNLDLHLMGEDGVKASFSRGNGDFGVIEGVMGLYDGIGITEKGSTYNISNILGDIPIVLVLTPKAQVATLAAEINGIKNFKNANIIGVVFNAVSPKFYELLKSTVELNCDVKVLGYIPKDESIKLESRHLGLVQSIEVNNMIEKIERCAQLIEENVDLTYIIKNSKEVKLETKDEFHLENRNLNIAVAYDEAFRFYYKENLELLEELGNVTYFSPIRDEKLPENIDFLYLGGGYPEVFKEQLSKNISMRNSIKKALEEGLKCYAECGGLMYLTEKIEDCEMVGFLKGYTYMTKSLQRFGYANVAIKGENISINCHEFHKSDVELNEESIYNVTKKSWSGDALSWNCGYKKKNTIAGYPHIHFFGNMEFLRFITK</sequence>
<evidence type="ECO:0000256" key="7">
    <source>
        <dbReference type="HAMAP-Rule" id="MF_00027"/>
    </source>
</evidence>
<keyword evidence="6 7" id="KW-0315">Glutamine amidotransferase</keyword>
<comment type="cofactor">
    <cofactor evidence="1 7">
        <name>Mg(2+)</name>
        <dbReference type="ChEBI" id="CHEBI:18420"/>
    </cofactor>
</comment>
<evidence type="ECO:0000259" key="8">
    <source>
        <dbReference type="Pfam" id="PF01656"/>
    </source>
</evidence>
<comment type="pathway">
    <text evidence="7">Cofactor biosynthesis; adenosylcobalamin biosynthesis; cob(II)yrinate a,c-diamide from sirohydrochlorin (anaerobic route): step 10/10.</text>
</comment>
<dbReference type="PANTHER" id="PTHR43873:SF1">
    <property type="entry name" value="COBYRINATE A,C-DIAMIDE SYNTHASE"/>
    <property type="match status" value="1"/>
</dbReference>
<evidence type="ECO:0000313" key="11">
    <source>
        <dbReference type="Proteomes" id="UP000095594"/>
    </source>
</evidence>
<evidence type="ECO:0000256" key="5">
    <source>
        <dbReference type="ARBA" id="ARBA00022842"/>
    </source>
</evidence>
<keyword evidence="5 7" id="KW-0460">Magnesium</keyword>
<dbReference type="InterPro" id="IPR011698">
    <property type="entry name" value="GATase_3"/>
</dbReference>
<dbReference type="InterPro" id="IPR002586">
    <property type="entry name" value="CobQ/CobB/MinD/ParA_Nub-bd_dom"/>
</dbReference>
<dbReference type="GO" id="GO:0009236">
    <property type="term" value="P:cobalamin biosynthetic process"/>
    <property type="evidence" value="ECO:0007669"/>
    <property type="project" value="UniProtKB-UniRule"/>
</dbReference>
<evidence type="ECO:0000256" key="1">
    <source>
        <dbReference type="ARBA" id="ARBA00001946"/>
    </source>
</evidence>
<evidence type="ECO:0000256" key="3">
    <source>
        <dbReference type="ARBA" id="ARBA00022741"/>
    </source>
</evidence>
<comment type="function">
    <text evidence="7">Catalyzes the ATP-dependent amidation of the two carboxylate groups at positions a and c of cobyrinate, using either L-glutamine or ammonia as the nitrogen source.</text>
</comment>
<comment type="catalytic activity">
    <reaction evidence="7">
        <text>cob(II)yrinate + 2 L-glutamine + 2 ATP + 2 H2O = cob(II)yrinate a,c diamide + 2 L-glutamate + 2 ADP + 2 phosphate + 2 H(+)</text>
        <dbReference type="Rhea" id="RHEA:26289"/>
        <dbReference type="ChEBI" id="CHEBI:15377"/>
        <dbReference type="ChEBI" id="CHEBI:15378"/>
        <dbReference type="ChEBI" id="CHEBI:29985"/>
        <dbReference type="ChEBI" id="CHEBI:30616"/>
        <dbReference type="ChEBI" id="CHEBI:43474"/>
        <dbReference type="ChEBI" id="CHEBI:58359"/>
        <dbReference type="ChEBI" id="CHEBI:58537"/>
        <dbReference type="ChEBI" id="CHEBI:58894"/>
        <dbReference type="ChEBI" id="CHEBI:456216"/>
        <dbReference type="EC" id="6.3.5.11"/>
    </reaction>
</comment>
<feature type="active site" description="Nucleophile" evidence="7">
    <location>
        <position position="322"/>
    </location>
</feature>
<dbReference type="SUPFAM" id="SSF52540">
    <property type="entry name" value="P-loop containing nucleoside triphosphate hydrolases"/>
    <property type="match status" value="1"/>
</dbReference>
<dbReference type="PANTHER" id="PTHR43873">
    <property type="entry name" value="COBYRINATE A,C-DIAMIDE SYNTHASE"/>
    <property type="match status" value="1"/>
</dbReference>
<dbReference type="PROSITE" id="PS51274">
    <property type="entry name" value="GATASE_COBBQ"/>
    <property type="match status" value="1"/>
</dbReference>
<dbReference type="GO" id="GO:0042242">
    <property type="term" value="F:cobyrinic acid a,c-diamide synthase activity"/>
    <property type="evidence" value="ECO:0007669"/>
    <property type="project" value="UniProtKB-UniRule"/>
</dbReference>
<keyword evidence="4 7" id="KW-0067">ATP-binding</keyword>
<dbReference type="InterPro" id="IPR027417">
    <property type="entry name" value="P-loop_NTPase"/>
</dbReference>
<reference evidence="10 11" key="1">
    <citation type="submission" date="2015-09" db="EMBL/GenBank/DDBJ databases">
        <authorList>
            <consortium name="Pathogen Informatics"/>
        </authorList>
    </citation>
    <scope>NUCLEOTIDE SEQUENCE [LARGE SCALE GENOMIC DNA]</scope>
    <source>
        <strain evidence="10 11">2789STDY5834856</strain>
    </source>
</reference>
<dbReference type="EC" id="6.3.5.11" evidence="7"/>
<accession>A0A174KEV6</accession>
<evidence type="ECO:0000256" key="6">
    <source>
        <dbReference type="ARBA" id="ARBA00022962"/>
    </source>
</evidence>
<dbReference type="Gene3D" id="3.40.50.880">
    <property type="match status" value="1"/>
</dbReference>
<dbReference type="Pfam" id="PF07685">
    <property type="entry name" value="GATase_3"/>
    <property type="match status" value="1"/>
</dbReference>
<dbReference type="HAMAP" id="MF_00027">
    <property type="entry name" value="CobB_CbiA"/>
    <property type="match status" value="1"/>
</dbReference>
<dbReference type="AlphaFoldDB" id="A0A174KEV6"/>
<dbReference type="CDD" id="cd05388">
    <property type="entry name" value="CobB_N"/>
    <property type="match status" value="1"/>
</dbReference>
<evidence type="ECO:0000313" key="10">
    <source>
        <dbReference type="EMBL" id="CUP10654.1"/>
    </source>
</evidence>
<feature type="domain" description="CobB/CobQ-like glutamine amidotransferase" evidence="9">
    <location>
        <begin position="240"/>
        <end position="420"/>
    </location>
</feature>
<keyword evidence="2 7" id="KW-0436">Ligase</keyword>
<dbReference type="EMBL" id="CYZX01000026">
    <property type="protein sequence ID" value="CUP10654.1"/>
    <property type="molecule type" value="Genomic_DNA"/>
</dbReference>
<evidence type="ECO:0000256" key="2">
    <source>
        <dbReference type="ARBA" id="ARBA00022598"/>
    </source>
</evidence>
<dbReference type="Pfam" id="PF01656">
    <property type="entry name" value="CbiA"/>
    <property type="match status" value="1"/>
</dbReference>
<dbReference type="RefSeq" id="WP_055267955.1">
    <property type="nucleotide sequence ID" value="NZ_CABIXQ010000026.1"/>
</dbReference>
<dbReference type="SUPFAM" id="SSF52317">
    <property type="entry name" value="Class I glutamine amidotransferase-like"/>
    <property type="match status" value="1"/>
</dbReference>